<dbReference type="HAMAP" id="MF_00658">
    <property type="entry name" value="23SrRNA_methyltr_H"/>
    <property type="match status" value="1"/>
</dbReference>
<dbReference type="Gene3D" id="3.40.1280.10">
    <property type="match status" value="1"/>
</dbReference>
<name>A0ABP9BB56_9MICC</name>
<protein>
    <recommendedName>
        <fullName evidence="5">Ribosomal RNA large subunit methyltransferase H</fullName>
        <ecNumber evidence="5">2.1.1.177</ecNumber>
    </recommendedName>
    <alternativeName>
        <fullName evidence="5">23S rRNA (pseudouridine1915-N3)-methyltransferase</fullName>
    </alternativeName>
    <alternativeName>
        <fullName evidence="5">23S rRNA m3Psi1915 methyltransferase</fullName>
    </alternativeName>
    <alternativeName>
        <fullName evidence="5">rRNA (pseudouridine-N3-)-methyltransferase RlmH</fullName>
    </alternativeName>
</protein>
<evidence type="ECO:0000256" key="2">
    <source>
        <dbReference type="ARBA" id="ARBA00022679"/>
    </source>
</evidence>
<proteinExistence type="inferred from homology"/>
<keyword evidence="3 5" id="KW-0949">S-adenosyl-L-methionine</keyword>
<evidence type="ECO:0000256" key="5">
    <source>
        <dbReference type="HAMAP-Rule" id="MF_00658"/>
    </source>
</evidence>
<dbReference type="InterPro" id="IPR029028">
    <property type="entry name" value="Alpha/beta_knot_MTases"/>
</dbReference>
<keyword evidence="7" id="KW-1185">Reference proteome</keyword>
<keyword evidence="5" id="KW-0698">rRNA processing</keyword>
<evidence type="ECO:0000313" key="6">
    <source>
        <dbReference type="EMBL" id="GAA4793111.1"/>
    </source>
</evidence>
<reference evidence="7" key="1">
    <citation type="journal article" date="2019" name="Int. J. Syst. Evol. Microbiol.">
        <title>The Global Catalogue of Microorganisms (GCM) 10K type strain sequencing project: providing services to taxonomists for standard genome sequencing and annotation.</title>
        <authorList>
            <consortium name="The Broad Institute Genomics Platform"/>
            <consortium name="The Broad Institute Genome Sequencing Center for Infectious Disease"/>
            <person name="Wu L."/>
            <person name="Ma J."/>
        </authorList>
    </citation>
    <scope>NUCLEOTIDE SEQUENCE [LARGE SCALE GENOMIC DNA]</scope>
    <source>
        <strain evidence="7">JCM 18541</strain>
    </source>
</reference>
<accession>A0ABP9BB56</accession>
<dbReference type="SUPFAM" id="SSF75217">
    <property type="entry name" value="alpha/beta knot"/>
    <property type="match status" value="1"/>
</dbReference>
<dbReference type="PIRSF" id="PIRSF004505">
    <property type="entry name" value="MT_bac"/>
    <property type="match status" value="1"/>
</dbReference>
<comment type="catalytic activity">
    <reaction evidence="5">
        <text>pseudouridine(1915) in 23S rRNA + S-adenosyl-L-methionine = N(3)-methylpseudouridine(1915) in 23S rRNA + S-adenosyl-L-homocysteine + H(+)</text>
        <dbReference type="Rhea" id="RHEA:42752"/>
        <dbReference type="Rhea" id="RHEA-COMP:10221"/>
        <dbReference type="Rhea" id="RHEA-COMP:10222"/>
        <dbReference type="ChEBI" id="CHEBI:15378"/>
        <dbReference type="ChEBI" id="CHEBI:57856"/>
        <dbReference type="ChEBI" id="CHEBI:59789"/>
        <dbReference type="ChEBI" id="CHEBI:65314"/>
        <dbReference type="ChEBI" id="CHEBI:74486"/>
        <dbReference type="EC" id="2.1.1.177"/>
    </reaction>
</comment>
<evidence type="ECO:0000256" key="3">
    <source>
        <dbReference type="ARBA" id="ARBA00022691"/>
    </source>
</evidence>
<keyword evidence="2 5" id="KW-0808">Transferase</keyword>
<evidence type="ECO:0000256" key="4">
    <source>
        <dbReference type="ARBA" id="ARBA00038303"/>
    </source>
</evidence>
<evidence type="ECO:0000313" key="7">
    <source>
        <dbReference type="Proteomes" id="UP001500187"/>
    </source>
</evidence>
<gene>
    <name evidence="5" type="primary">rlmH</name>
    <name evidence="6" type="ORF">GCM10023352_09600</name>
</gene>
<dbReference type="Pfam" id="PF02590">
    <property type="entry name" value="SPOUT_MTase"/>
    <property type="match status" value="1"/>
</dbReference>
<dbReference type="CDD" id="cd18081">
    <property type="entry name" value="RlmH-like"/>
    <property type="match status" value="1"/>
</dbReference>
<dbReference type="EMBL" id="BAABKP010000001">
    <property type="protein sequence ID" value="GAA4793111.1"/>
    <property type="molecule type" value="Genomic_DNA"/>
</dbReference>
<organism evidence="6 7">
    <name type="scientific">Rothia endophytica</name>
    <dbReference type="NCBI Taxonomy" id="1324766"/>
    <lineage>
        <taxon>Bacteria</taxon>
        <taxon>Bacillati</taxon>
        <taxon>Actinomycetota</taxon>
        <taxon>Actinomycetes</taxon>
        <taxon>Micrococcales</taxon>
        <taxon>Micrococcaceae</taxon>
        <taxon>Rothia</taxon>
    </lineage>
</organism>
<dbReference type="InterPro" id="IPR029026">
    <property type="entry name" value="tRNA_m1G_MTases_N"/>
</dbReference>
<dbReference type="RefSeq" id="WP_345445198.1">
    <property type="nucleotide sequence ID" value="NZ_BAABKP010000001.1"/>
</dbReference>
<dbReference type="PANTHER" id="PTHR33603:SF1">
    <property type="entry name" value="RIBOSOMAL RNA LARGE SUBUNIT METHYLTRANSFERASE H"/>
    <property type="match status" value="1"/>
</dbReference>
<comment type="similarity">
    <text evidence="4 5">Belongs to the RNA methyltransferase RlmH family.</text>
</comment>
<feature type="binding site" evidence="5">
    <location>
        <begin position="118"/>
        <end position="123"/>
    </location>
    <ligand>
        <name>S-adenosyl-L-methionine</name>
        <dbReference type="ChEBI" id="CHEBI:59789"/>
    </ligand>
</feature>
<comment type="function">
    <text evidence="5">Specifically methylates the pseudouridine at position 1915 (m3Psi1915) in 23S rRNA.</text>
</comment>
<keyword evidence="1 5" id="KW-0489">Methyltransferase</keyword>
<dbReference type="EC" id="2.1.1.177" evidence="5"/>
<comment type="subcellular location">
    <subcellularLocation>
        <location evidence="5">Cytoplasm</location>
    </subcellularLocation>
</comment>
<feature type="binding site" evidence="5">
    <location>
        <position position="99"/>
    </location>
    <ligand>
        <name>S-adenosyl-L-methionine</name>
        <dbReference type="ChEBI" id="CHEBI:59789"/>
    </ligand>
</feature>
<sequence length="151" mass="17281">MTIKIIAVGKKHEKWVTQGIDRYETRLRKPWDVSWVYLPHSSLAEEQARAEESKRILEKVSSDDYLILLDERGKNLSSPELSALLNSNLGFKQVVLVIGGAYGVDESVRSRANTVWSLSKLVFPHQLVRLLLTEQIYRAGEIANNRPYHHV</sequence>
<keyword evidence="5" id="KW-0963">Cytoplasm</keyword>
<dbReference type="Proteomes" id="UP001500187">
    <property type="component" value="Unassembled WGS sequence"/>
</dbReference>
<dbReference type="InterPro" id="IPR003742">
    <property type="entry name" value="RlmH-like"/>
</dbReference>
<feature type="binding site" evidence="5">
    <location>
        <position position="69"/>
    </location>
    <ligand>
        <name>S-adenosyl-L-methionine</name>
        <dbReference type="ChEBI" id="CHEBI:59789"/>
    </ligand>
</feature>
<comment type="subunit">
    <text evidence="5">Homodimer.</text>
</comment>
<dbReference type="PANTHER" id="PTHR33603">
    <property type="entry name" value="METHYLTRANSFERASE"/>
    <property type="match status" value="1"/>
</dbReference>
<comment type="caution">
    <text evidence="6">The sequence shown here is derived from an EMBL/GenBank/DDBJ whole genome shotgun (WGS) entry which is preliminary data.</text>
</comment>
<evidence type="ECO:0000256" key="1">
    <source>
        <dbReference type="ARBA" id="ARBA00022603"/>
    </source>
</evidence>